<evidence type="ECO:0000313" key="5">
    <source>
        <dbReference type="Proteomes" id="UP000050326"/>
    </source>
</evidence>
<feature type="transmembrane region" description="Helical" evidence="2">
    <location>
        <begin position="79"/>
        <end position="100"/>
    </location>
</feature>
<dbReference type="Pfam" id="PF13240">
    <property type="entry name" value="Zn_Ribbon_1"/>
    <property type="match status" value="1"/>
</dbReference>
<dbReference type="OrthoDB" id="1714200at2"/>
<keyword evidence="2" id="KW-0812">Transmembrane</keyword>
<evidence type="ECO:0000256" key="2">
    <source>
        <dbReference type="SAM" id="Phobius"/>
    </source>
</evidence>
<sequence>MGKYCTNCGNELHTGARFCAKCGATVLDVPTNPVPAAQPKPVPQTQAKTEVQPQEYTPPVATPKRKSAAAPKRNSGRNALCIVLSVLLVIQIAAVALYGWPGFMVKDRPQKLGDIRVENGVAELSGMSVYFGGAYGGATLENAKTAPIDLDEGAVSVGYELAFADIPEGEVTLSAPMPDDLTLAENERLYLDIGFSMQDETGEKVMVYDHIEASEQGGELTAKITPSGYRELSGNVYLKGKGFVSPTYSDKMRFDIQFKVKLVSASQSQRFNLIFDRSRFMATTVEPGDVEALLSRMEQVYAKYGEFGFDMSRRTEWPMDIHVTTLKSADAATPTYAQYVSSWWGIDSGYMNFSRLLFTNFNLNSATSIFAHELMHFVQECYVTTQYKRLNWLDEATAVFLEKYFGGTGDHSARQYELYDGIYPASDSASAGYARGALVAYWANRDGWYDGADALSGNDKMSGLIDLYSTGGYLQVSKWQSWIDGCVGAPSEYAIDFFTKLLMGEESVWAEYAYKPYILHQTIVDNAGKSAEDFSSKLDPNYAVTLFTSVLSLKADKLSSEDGQKFELSVPAYGAIVVALDMTEKEREKLNKDAAVSISAQNGEELVLLKSLSKETTIQQGASVSAPAFRKTLEDKYRYLLLVVNTTNKTKDIHFKVASGEGLPLNEIIGTYDINYETSASGTINNYIAKDGDSLVLSDSDGFNEPATLSYDPLKGMAYGKHTYSKVYATGVDEITVIYKLYFTRENGGITMTGVGSQTINGNPAGSWSYNEKKIN</sequence>
<protein>
    <recommendedName>
        <fullName evidence="3">Zinc-ribbon domain-containing protein</fullName>
    </recommendedName>
</protein>
<proteinExistence type="predicted"/>
<evidence type="ECO:0000259" key="3">
    <source>
        <dbReference type="Pfam" id="PF13240"/>
    </source>
</evidence>
<organism evidence="4 5">
    <name type="scientific">Oxobacter pfennigii</name>
    <dbReference type="NCBI Taxonomy" id="36849"/>
    <lineage>
        <taxon>Bacteria</taxon>
        <taxon>Bacillati</taxon>
        <taxon>Bacillota</taxon>
        <taxon>Clostridia</taxon>
        <taxon>Eubacteriales</taxon>
        <taxon>Clostridiaceae</taxon>
        <taxon>Oxobacter</taxon>
    </lineage>
</organism>
<keyword evidence="2" id="KW-1133">Transmembrane helix</keyword>
<dbReference type="PATRIC" id="fig|36849.3.peg.1614"/>
<dbReference type="EMBL" id="LKET01000028">
    <property type="protein sequence ID" value="KPU45046.1"/>
    <property type="molecule type" value="Genomic_DNA"/>
</dbReference>
<evidence type="ECO:0000256" key="1">
    <source>
        <dbReference type="SAM" id="MobiDB-lite"/>
    </source>
</evidence>
<dbReference type="Proteomes" id="UP000050326">
    <property type="component" value="Unassembled WGS sequence"/>
</dbReference>
<keyword evidence="2" id="KW-0472">Membrane</keyword>
<comment type="caution">
    <text evidence="4">The sequence shown here is derived from an EMBL/GenBank/DDBJ whole genome shotgun (WGS) entry which is preliminary data.</text>
</comment>
<dbReference type="RefSeq" id="WP_054874589.1">
    <property type="nucleotide sequence ID" value="NZ_LKET01000028.1"/>
</dbReference>
<reference evidence="4 5" key="1">
    <citation type="submission" date="2015-09" db="EMBL/GenBank/DDBJ databases">
        <title>Genome sequence of Oxobacter pfennigii DSM 3222.</title>
        <authorList>
            <person name="Poehlein A."/>
            <person name="Bengelsdorf F.R."/>
            <person name="Schiel-Bengelsdorf B."/>
            <person name="Duerre P."/>
            <person name="Daniel R."/>
        </authorList>
    </citation>
    <scope>NUCLEOTIDE SEQUENCE [LARGE SCALE GENOMIC DNA]</scope>
    <source>
        <strain evidence="4 5">DSM 3222</strain>
    </source>
</reference>
<name>A0A0P8WBF5_9CLOT</name>
<dbReference type="STRING" id="36849.OXPF_15240"/>
<feature type="domain" description="Zinc-ribbon" evidence="3">
    <location>
        <begin position="4"/>
        <end position="25"/>
    </location>
</feature>
<accession>A0A0P8WBF5</accession>
<feature type="region of interest" description="Disordered" evidence="1">
    <location>
        <begin position="34"/>
        <end position="71"/>
    </location>
</feature>
<dbReference type="AlphaFoldDB" id="A0A0P8WBF5"/>
<evidence type="ECO:0000313" key="4">
    <source>
        <dbReference type="EMBL" id="KPU45046.1"/>
    </source>
</evidence>
<keyword evidence="5" id="KW-1185">Reference proteome</keyword>
<dbReference type="InterPro" id="IPR026870">
    <property type="entry name" value="Zinc_ribbon_dom"/>
</dbReference>
<gene>
    <name evidence="4" type="ORF">OXPF_15240</name>
</gene>